<accession>A0ABV0F013</accession>
<sequence length="311" mass="34336">MIHLICPNPAIDRTLLIDGFIEGKPNRPYEVKEFAGGKSFNVAYALGFEPPHVDFCVHTIAGGRNGDLLEELANANNTSLQLTEVDKNTRVCNIVMDTKNNQTYPIYENSFDLNPELLDAFTNKLKHAIAPSDYVVFSGSLMKGMPGDYIASFIKEFQEKDVKVFVDTSGEALVQAYKAQPYAIKINDEEILDLFPNLKLDTVDAYADLLKSDAAAETPIFIITLGAKGIIAKINDQIIHVQAQEVAAKNPIACGDFFLGGLVKNIRLQNDAVTTLKKAISYSTANVLSWYPELKQTDIDAIYDSLEATNY</sequence>
<organism evidence="8 9">
    <name type="scientific">Candidatus Enterococcus ferrettii</name>
    <dbReference type="NCBI Taxonomy" id="2815324"/>
    <lineage>
        <taxon>Bacteria</taxon>
        <taxon>Bacillati</taxon>
        <taxon>Bacillota</taxon>
        <taxon>Bacilli</taxon>
        <taxon>Lactobacillales</taxon>
        <taxon>Enterococcaceae</taxon>
        <taxon>Enterococcus</taxon>
    </lineage>
</organism>
<dbReference type="SUPFAM" id="SSF53613">
    <property type="entry name" value="Ribokinase-like"/>
    <property type="match status" value="1"/>
</dbReference>
<evidence type="ECO:0000256" key="2">
    <source>
        <dbReference type="ARBA" id="ARBA00022679"/>
    </source>
</evidence>
<dbReference type="InterPro" id="IPR017583">
    <property type="entry name" value="Tagatose/fructose_Pkinase"/>
</dbReference>
<comment type="similarity">
    <text evidence="6">Belongs to the carbohydrate kinase PfkB family. LacC subfamily.</text>
</comment>
<evidence type="ECO:0000256" key="5">
    <source>
        <dbReference type="ARBA" id="ARBA00022840"/>
    </source>
</evidence>
<comment type="pathway">
    <text evidence="6">Carbohydrate metabolism; D-tagatose 6-phosphate degradation; D-glyceraldehyde 3-phosphate and glycerone phosphate from D-tagatose 6-phosphate: step 1/2.</text>
</comment>
<comment type="caution">
    <text evidence="8">The sequence shown here is derived from an EMBL/GenBank/DDBJ whole genome shotgun (WGS) entry which is preliminary data.</text>
</comment>
<dbReference type="EMBL" id="JAFREL020000008">
    <property type="protein sequence ID" value="MEO1773214.1"/>
    <property type="molecule type" value="Genomic_DNA"/>
</dbReference>
<dbReference type="EC" id="2.7.1.144" evidence="6"/>
<dbReference type="PANTHER" id="PTHR46566:SF2">
    <property type="entry name" value="ATP-DEPENDENT 6-PHOSPHOFRUCTOKINASE ISOZYME 2"/>
    <property type="match status" value="1"/>
</dbReference>
<evidence type="ECO:0000256" key="6">
    <source>
        <dbReference type="PIRNR" id="PIRNR000535"/>
    </source>
</evidence>
<dbReference type="Gene3D" id="3.40.1190.20">
    <property type="match status" value="1"/>
</dbReference>
<comment type="similarity">
    <text evidence="1">Belongs to the carbohydrate kinase pfkB family.</text>
</comment>
<evidence type="ECO:0000256" key="4">
    <source>
        <dbReference type="ARBA" id="ARBA00022777"/>
    </source>
</evidence>
<keyword evidence="9" id="KW-1185">Reference proteome</keyword>
<name>A0ABV0F013_9ENTE</name>
<keyword evidence="4 8" id="KW-0418">Kinase</keyword>
<gene>
    <name evidence="8" type="ORF">JZO67_005198</name>
</gene>
<dbReference type="RefSeq" id="WP_207703202.1">
    <property type="nucleotide sequence ID" value="NZ_JAFREL020000008.1"/>
</dbReference>
<reference evidence="8 9" key="2">
    <citation type="submission" date="2024-02" db="EMBL/GenBank/DDBJ databases">
        <title>The Genome Sequence of Enterococcus sp. DIV0159.</title>
        <authorList>
            <person name="Earl A."/>
            <person name="Manson A."/>
            <person name="Gilmore M."/>
            <person name="Sanders J."/>
            <person name="Shea T."/>
            <person name="Howe W."/>
            <person name="Livny J."/>
            <person name="Cuomo C."/>
            <person name="Neafsey D."/>
            <person name="Birren B."/>
        </authorList>
    </citation>
    <scope>NUCLEOTIDE SEQUENCE [LARGE SCALE GENOMIC DNA]</scope>
    <source>
        <strain evidence="8 9">665A</strain>
    </source>
</reference>
<dbReference type="InterPro" id="IPR029056">
    <property type="entry name" value="Ribokinase-like"/>
</dbReference>
<protein>
    <recommendedName>
        <fullName evidence="6">Tagatose-6-phosphate kinase</fullName>
        <ecNumber evidence="6">2.7.1.144</ecNumber>
    </recommendedName>
</protein>
<dbReference type="InterPro" id="IPR011611">
    <property type="entry name" value="PfkB_dom"/>
</dbReference>
<dbReference type="PIRSF" id="PIRSF000535">
    <property type="entry name" value="1PFK/6PFK/LacC"/>
    <property type="match status" value="1"/>
</dbReference>
<dbReference type="GO" id="GO:0016301">
    <property type="term" value="F:kinase activity"/>
    <property type="evidence" value="ECO:0007669"/>
    <property type="project" value="UniProtKB-KW"/>
</dbReference>
<dbReference type="PANTHER" id="PTHR46566">
    <property type="entry name" value="1-PHOSPHOFRUCTOKINASE-RELATED"/>
    <property type="match status" value="1"/>
</dbReference>
<keyword evidence="6" id="KW-0423">Lactose metabolism</keyword>
<proteinExistence type="inferred from homology"/>
<keyword evidence="2 6" id="KW-0808">Transferase</keyword>
<evidence type="ECO:0000313" key="8">
    <source>
        <dbReference type="EMBL" id="MEO1773214.1"/>
    </source>
</evidence>
<evidence type="ECO:0000256" key="1">
    <source>
        <dbReference type="ARBA" id="ARBA00005380"/>
    </source>
</evidence>
<evidence type="ECO:0000256" key="3">
    <source>
        <dbReference type="ARBA" id="ARBA00022741"/>
    </source>
</evidence>
<evidence type="ECO:0000313" key="9">
    <source>
        <dbReference type="Proteomes" id="UP000664357"/>
    </source>
</evidence>
<keyword evidence="5 6" id="KW-0067">ATP-binding</keyword>
<dbReference type="Proteomes" id="UP000664357">
    <property type="component" value="Unassembled WGS sequence"/>
</dbReference>
<comment type="catalytic activity">
    <reaction evidence="6">
        <text>D-tagatofuranose 6-phosphate + ATP = D-tagatofuranose 1,6-bisphosphate + ADP + H(+)</text>
        <dbReference type="Rhea" id="RHEA:12420"/>
        <dbReference type="ChEBI" id="CHEBI:15378"/>
        <dbReference type="ChEBI" id="CHEBI:30616"/>
        <dbReference type="ChEBI" id="CHEBI:58694"/>
        <dbReference type="ChEBI" id="CHEBI:58695"/>
        <dbReference type="ChEBI" id="CHEBI:456216"/>
        <dbReference type="EC" id="2.7.1.144"/>
    </reaction>
</comment>
<evidence type="ECO:0000259" key="7">
    <source>
        <dbReference type="Pfam" id="PF00294"/>
    </source>
</evidence>
<dbReference type="Pfam" id="PF00294">
    <property type="entry name" value="PfkB"/>
    <property type="match status" value="1"/>
</dbReference>
<keyword evidence="3 6" id="KW-0547">Nucleotide-binding</keyword>
<reference evidence="8 9" key="1">
    <citation type="submission" date="2021-03" db="EMBL/GenBank/DDBJ databases">
        <authorList>
            <person name="Gilmore M.S."/>
            <person name="Schwartzman J."/>
            <person name="Van Tyne D."/>
            <person name="Martin M."/>
            <person name="Earl A.M."/>
            <person name="Manson A.L."/>
            <person name="Straub T."/>
            <person name="Salamzade R."/>
            <person name="Saavedra J."/>
            <person name="Lebreton F."/>
            <person name="Prichula J."/>
            <person name="Schaufler K."/>
            <person name="Gaca A."/>
            <person name="Sgardioli B."/>
            <person name="Wagenaar J."/>
            <person name="Strong T."/>
        </authorList>
    </citation>
    <scope>NUCLEOTIDE SEQUENCE [LARGE SCALE GENOMIC DNA]</scope>
    <source>
        <strain evidence="8 9">665A</strain>
    </source>
</reference>
<feature type="domain" description="Carbohydrate kinase PfkB" evidence="7">
    <location>
        <begin position="12"/>
        <end position="287"/>
    </location>
</feature>